<dbReference type="Proteomes" id="UP001215151">
    <property type="component" value="Unassembled WGS sequence"/>
</dbReference>
<name>A0AAD7X5X1_9APHY</name>
<dbReference type="AlphaFoldDB" id="A0AAD7X5X1"/>
<organism evidence="2 3">
    <name type="scientific">Trametes cubensis</name>
    <dbReference type="NCBI Taxonomy" id="1111947"/>
    <lineage>
        <taxon>Eukaryota</taxon>
        <taxon>Fungi</taxon>
        <taxon>Dikarya</taxon>
        <taxon>Basidiomycota</taxon>
        <taxon>Agaricomycotina</taxon>
        <taxon>Agaricomycetes</taxon>
        <taxon>Polyporales</taxon>
        <taxon>Polyporaceae</taxon>
        <taxon>Trametes</taxon>
    </lineage>
</organism>
<keyword evidence="3" id="KW-1185">Reference proteome</keyword>
<accession>A0AAD7X5X1</accession>
<gene>
    <name evidence="2" type="ORF">ONZ51_g11880</name>
</gene>
<evidence type="ECO:0000256" key="1">
    <source>
        <dbReference type="SAM" id="MobiDB-lite"/>
    </source>
</evidence>
<feature type="region of interest" description="Disordered" evidence="1">
    <location>
        <begin position="301"/>
        <end position="321"/>
    </location>
</feature>
<evidence type="ECO:0000313" key="3">
    <source>
        <dbReference type="Proteomes" id="UP001215151"/>
    </source>
</evidence>
<proteinExistence type="predicted"/>
<protein>
    <submittedName>
        <fullName evidence="2">Uncharacterized protein</fullName>
    </submittedName>
</protein>
<reference evidence="2" key="1">
    <citation type="submission" date="2022-11" db="EMBL/GenBank/DDBJ databases">
        <title>Genome Sequence of Cubamyces cubensis.</title>
        <authorList>
            <person name="Buettner E."/>
        </authorList>
    </citation>
    <scope>NUCLEOTIDE SEQUENCE</scope>
    <source>
        <strain evidence="2">MPL-01</strain>
    </source>
</reference>
<evidence type="ECO:0000313" key="2">
    <source>
        <dbReference type="EMBL" id="KAJ8456846.1"/>
    </source>
</evidence>
<comment type="caution">
    <text evidence="2">The sequence shown here is derived from an EMBL/GenBank/DDBJ whole genome shotgun (WGS) entry which is preliminary data.</text>
</comment>
<sequence length="480" mass="52769">MFSSTSHIRVGSTSIQEELIPLGHNWFIHNPNHRSVRVRYEHIPAEHHDLAIAEVAMEKIVRVLAQMRGWRASLVPCLHRSELGGGDTLSVVIHATMLHVEVLDMLHLMGSDLPVHLYIGDPLATGTSFDVYSPERLLLPDRLTPGDPIFCSSTERVTILGAYLYSPDGDTIYGLTAGQAVVPHASFQPHPRLLSRTEKHQRQLRSSQLALHCLGKTLSNPAVKIVEHMVRHLEAERAIVCAEKEEMAASRPLSPAGDQRHRALLQQYDSEHAILCDSLNRPHEFDVGHACAAEAIIRPCNSSHGRQPAKSSRKGKQKGEDHTHLLSWALVRMASKTGDNPGMLRANPGTLERGAAVTMHVQDPNLERPVGPFRDGVVNGAPASVVIDGHVAREWAVFPAPDWKGSRFAARGDAGALLTSTSYDDLCGGRTSTPVAMLYAIPERGPYGLVTPLTTIMRRIKDVTGLQLRFQGEWRRGDNG</sequence>
<dbReference type="EMBL" id="JAPEVG010000626">
    <property type="protein sequence ID" value="KAJ8456846.1"/>
    <property type="molecule type" value="Genomic_DNA"/>
</dbReference>